<protein>
    <recommendedName>
        <fullName evidence="5">SH3 domain-containing protein</fullName>
    </recommendedName>
</protein>
<name>A0A4P9Z3K2_9FUNG</name>
<feature type="domain" description="SH3" evidence="5">
    <location>
        <begin position="289"/>
        <end position="348"/>
    </location>
</feature>
<evidence type="ECO:0000256" key="3">
    <source>
        <dbReference type="PROSITE-ProRule" id="PRU00192"/>
    </source>
</evidence>
<evidence type="ECO:0000259" key="5">
    <source>
        <dbReference type="PROSITE" id="PS50002"/>
    </source>
</evidence>
<feature type="region of interest" description="Disordered" evidence="4">
    <location>
        <begin position="257"/>
        <end position="286"/>
    </location>
</feature>
<dbReference type="OrthoDB" id="443981at2759"/>
<feature type="compositionally biased region" description="Pro residues" evidence="4">
    <location>
        <begin position="277"/>
        <end position="286"/>
    </location>
</feature>
<dbReference type="GO" id="GO:0035091">
    <property type="term" value="F:phosphatidylinositol binding"/>
    <property type="evidence" value="ECO:0007669"/>
    <property type="project" value="TreeGrafter"/>
</dbReference>
<dbReference type="Gene3D" id="2.30.30.40">
    <property type="entry name" value="SH3 Domains"/>
    <property type="match status" value="1"/>
</dbReference>
<dbReference type="PRINTS" id="PR00452">
    <property type="entry name" value="SH3DOMAIN"/>
</dbReference>
<dbReference type="PANTHER" id="PTHR15629:SF2">
    <property type="entry name" value="SH3 DOMAIN-CONTAINING YSC84-LIKE PROTEIN 1"/>
    <property type="match status" value="1"/>
</dbReference>
<gene>
    <name evidence="6" type="ORF">SYNPS1DRAFT_13980</name>
</gene>
<dbReference type="InterPro" id="IPR007461">
    <property type="entry name" value="Ysc84_actin-binding"/>
</dbReference>
<dbReference type="Pfam" id="PF00018">
    <property type="entry name" value="SH3_1"/>
    <property type="match status" value="1"/>
</dbReference>
<reference evidence="7" key="1">
    <citation type="journal article" date="2018" name="Nat. Microbiol.">
        <title>Leveraging single-cell genomics to expand the fungal tree of life.</title>
        <authorList>
            <person name="Ahrendt S.R."/>
            <person name="Quandt C.A."/>
            <person name="Ciobanu D."/>
            <person name="Clum A."/>
            <person name="Salamov A."/>
            <person name="Andreopoulos B."/>
            <person name="Cheng J.F."/>
            <person name="Woyke T."/>
            <person name="Pelin A."/>
            <person name="Henrissat B."/>
            <person name="Reynolds N.K."/>
            <person name="Benny G.L."/>
            <person name="Smith M.E."/>
            <person name="James T.Y."/>
            <person name="Grigoriev I.V."/>
        </authorList>
    </citation>
    <scope>NUCLEOTIDE SEQUENCE [LARGE SCALE GENOMIC DNA]</scope>
    <source>
        <strain evidence="7">Benny S71-1</strain>
    </source>
</reference>
<comment type="similarity">
    <text evidence="1">Belongs to the SH3YL1 family.</text>
</comment>
<dbReference type="PANTHER" id="PTHR15629">
    <property type="entry name" value="SH3YL1 PROTEIN"/>
    <property type="match status" value="1"/>
</dbReference>
<dbReference type="SMART" id="SM00326">
    <property type="entry name" value="SH3"/>
    <property type="match status" value="1"/>
</dbReference>
<accession>A0A4P9Z3K2</accession>
<evidence type="ECO:0000313" key="6">
    <source>
        <dbReference type="EMBL" id="RKP26592.1"/>
    </source>
</evidence>
<dbReference type="GO" id="GO:0051666">
    <property type="term" value="P:actin cortical patch localization"/>
    <property type="evidence" value="ECO:0007669"/>
    <property type="project" value="UniProtKB-ARBA"/>
</dbReference>
<dbReference type="SUPFAM" id="SSF50044">
    <property type="entry name" value="SH3-domain"/>
    <property type="match status" value="1"/>
</dbReference>
<keyword evidence="7" id="KW-1185">Reference proteome</keyword>
<dbReference type="InterPro" id="IPR051702">
    <property type="entry name" value="SH3_domain_YSC84-like"/>
</dbReference>
<dbReference type="InterPro" id="IPR033643">
    <property type="entry name" value="SYLF_SH3YL1-like"/>
</dbReference>
<dbReference type="InterPro" id="IPR036028">
    <property type="entry name" value="SH3-like_dom_sf"/>
</dbReference>
<dbReference type="FunFam" id="2.30.30.40:FF:000100">
    <property type="entry name" value="SH3 domain-containing YSC84-like protein 1"/>
    <property type="match status" value="1"/>
</dbReference>
<evidence type="ECO:0000313" key="7">
    <source>
        <dbReference type="Proteomes" id="UP000278143"/>
    </source>
</evidence>
<dbReference type="InterPro" id="IPR001452">
    <property type="entry name" value="SH3_domain"/>
</dbReference>
<evidence type="ECO:0000256" key="2">
    <source>
        <dbReference type="ARBA" id="ARBA00022443"/>
    </source>
</evidence>
<organism evidence="6 7">
    <name type="scientific">Syncephalis pseudoplumigaleata</name>
    <dbReference type="NCBI Taxonomy" id="1712513"/>
    <lineage>
        <taxon>Eukaryota</taxon>
        <taxon>Fungi</taxon>
        <taxon>Fungi incertae sedis</taxon>
        <taxon>Zoopagomycota</taxon>
        <taxon>Zoopagomycotina</taxon>
        <taxon>Zoopagomycetes</taxon>
        <taxon>Zoopagales</taxon>
        <taxon>Piptocephalidaceae</taxon>
        <taxon>Syncephalis</taxon>
    </lineage>
</organism>
<proteinExistence type="inferred from homology"/>
<feature type="compositionally biased region" description="Low complexity" evidence="4">
    <location>
        <begin position="257"/>
        <end position="276"/>
    </location>
</feature>
<dbReference type="EMBL" id="KZ989381">
    <property type="protein sequence ID" value="RKP26592.1"/>
    <property type="molecule type" value="Genomic_DNA"/>
</dbReference>
<dbReference type="CDD" id="cd11525">
    <property type="entry name" value="SYLF_SH3YL1_like"/>
    <property type="match status" value="1"/>
</dbReference>
<dbReference type="AlphaFoldDB" id="A0A4P9Z3K2"/>
<dbReference type="Proteomes" id="UP000278143">
    <property type="component" value="Unassembled WGS sequence"/>
</dbReference>
<keyword evidence="2 3" id="KW-0728">SH3 domain</keyword>
<evidence type="ECO:0000256" key="1">
    <source>
        <dbReference type="ARBA" id="ARBA00007761"/>
    </source>
</evidence>
<dbReference type="Pfam" id="PF04366">
    <property type="entry name" value="Ysc84"/>
    <property type="match status" value="1"/>
</dbReference>
<feature type="region of interest" description="Disordered" evidence="4">
    <location>
        <begin position="218"/>
        <end position="245"/>
    </location>
</feature>
<dbReference type="PROSITE" id="PS50002">
    <property type="entry name" value="SH3"/>
    <property type="match status" value="1"/>
</dbReference>
<evidence type="ECO:0000256" key="4">
    <source>
        <dbReference type="SAM" id="MobiDB-lite"/>
    </source>
</evidence>
<sequence length="348" mass="35437">MVNSPIPTNLAGECRKATKILNSFIETGQGDNGPDSVIPPNILARAQGLAIFTVVKAGFLFSGRAGSGIVVARLPDGSGWSAPSCIATGGMGFGGQIGAEVTDFVVVLNSQDAVKAFSHGGNVTLGGNLSVAAGPVGRNAEAAATVGNMAAIFSYSKTKGLFAGISLEGSAIIERKDANAKFYGRPITAKELLSGDVEPPAAADALYAALYARASPELAQNAPSSGSSAPPPLKKKPTVRPASLGPAAGVATVNTATNAPTMPMPEAPAHASSPTAMAPPPPPPVPTRPQDGIAIAQFDFVGQQEGDLSFKTGDHITVTRKTDSQNDWWTGSCNGREGVFPANYVQLT</sequence>